<comment type="subcellular location">
    <subcellularLocation>
        <location evidence="10">Cytoplasm</location>
    </subcellularLocation>
</comment>
<dbReference type="InterPro" id="IPR014721">
    <property type="entry name" value="Ribsml_uS5_D2-typ_fold_subgr"/>
</dbReference>
<dbReference type="SMART" id="SM00387">
    <property type="entry name" value="HATPase_c"/>
    <property type="match status" value="1"/>
</dbReference>
<dbReference type="FunFam" id="3.30.230.10:FF:000005">
    <property type="entry name" value="DNA gyrase subunit B"/>
    <property type="match status" value="1"/>
</dbReference>
<dbReference type="PROSITE" id="PS50880">
    <property type="entry name" value="TOPRIM"/>
    <property type="match status" value="1"/>
</dbReference>
<dbReference type="Pfam" id="PF01751">
    <property type="entry name" value="Toprim"/>
    <property type="match status" value="1"/>
</dbReference>
<dbReference type="EC" id="5.6.2.2" evidence="10"/>
<comment type="catalytic activity">
    <reaction evidence="1 10">
        <text>ATP-dependent breakage, passage and rejoining of double-stranded DNA.</text>
        <dbReference type="EC" id="5.6.2.2"/>
    </reaction>
</comment>
<dbReference type="RefSeq" id="WP_379703852.1">
    <property type="nucleotide sequence ID" value="NZ_JBHTAT010000001.1"/>
</dbReference>
<dbReference type="InterPro" id="IPR003594">
    <property type="entry name" value="HATPase_dom"/>
</dbReference>
<dbReference type="InterPro" id="IPR001241">
    <property type="entry name" value="Topo_IIA"/>
</dbReference>
<comment type="similarity">
    <text evidence="2 10">Belongs to the type II topoisomerase GyrB family.</text>
</comment>
<dbReference type="GO" id="GO:0034335">
    <property type="term" value="F:DNA negative supercoiling activity"/>
    <property type="evidence" value="ECO:0007669"/>
    <property type="project" value="UniProtKB-ARBA"/>
</dbReference>
<dbReference type="FunFam" id="3.40.50.670:FF:000002">
    <property type="entry name" value="DNA gyrase subunit B"/>
    <property type="match status" value="1"/>
</dbReference>
<sequence>MADEQEYGAGQIQVLEGLQAVRKRPAMYIGSTDARGLHHLVYEVVDNAIDEALAGHCDAIQVTVHDDDSVSVSDNGRGIPVDTHEQYDRPAVEVIMTVLHAGGKFDNKSYQVSGGLHGVGVSVVNALSAELEVTIKRDGAVWNHRFERGEPVPDGFERVRDLEPDEETGTTVRFWPDDDIFEHTEFSFDTLSTRLRELAFLNSGVEIGLADKRDGETVSFRYEGGIREFVAYLNETKGALHDEVIYFEDEDQGISVEVAMQATDELQGSIHAFANNINTREGGTHLTGFKTALTRVVNDYATDNGLLGDLDDTLKGEDVREGLTAVISIKHPDPQFEGQTKTKLGNSEVRGIVESAVHQHLGTFFEEHPDTARAIVGKAVEAAKARQAAKKAEELTRRKSALESTALPGKLADCQSKDPSESELFVVEGDSAGGSAKQGRDRKFQAILPLKGKILNVEKHRLDRILENDEIRALITAIGTGIGEEFDIDDARYHRIILMTDADVDGAHIRTLLLTLLYRHMKPLLERGYVYAAQPPLYRVRYRGETYDAMSEAERDRIVEERCNGNPDQVQRFKGLGEMNPDQLWQTTMNPENRILKRITLEDAAAADRMFSILMGDAVEPRKQFIKEHAGDAEWVDI</sequence>
<dbReference type="PANTHER" id="PTHR45866:SF1">
    <property type="entry name" value="DNA GYRASE SUBUNIT B, MITOCHONDRIAL"/>
    <property type="match status" value="1"/>
</dbReference>
<organism evidence="12 13">
    <name type="scientific">Haloplanus litoreus</name>
    <dbReference type="NCBI Taxonomy" id="767515"/>
    <lineage>
        <taxon>Archaea</taxon>
        <taxon>Methanobacteriati</taxon>
        <taxon>Methanobacteriota</taxon>
        <taxon>Stenosarchaea group</taxon>
        <taxon>Halobacteria</taxon>
        <taxon>Halobacteriales</taxon>
        <taxon>Haloferacaceae</taxon>
        <taxon>Haloplanus</taxon>
    </lineage>
</organism>
<dbReference type="CDD" id="cd03366">
    <property type="entry name" value="TOPRIM_TopoIIA_GyrB"/>
    <property type="match status" value="1"/>
</dbReference>
<dbReference type="HAMAP" id="MF_01898">
    <property type="entry name" value="GyrB"/>
    <property type="match status" value="1"/>
</dbReference>
<comment type="function">
    <text evidence="10">A type II topoisomerase that negatively supercoils closed circular double-stranded (ds) DNA in an ATP-dependent manner to modulate DNA topology and maintain chromosomes in an underwound state. Negative supercoiling favors strand separation, and DNA replication, transcription, recombination and repair, all of which involve strand separation. Also able to catalyze the interconversion of other topological isomers of dsDNA rings, including catenanes and knotted rings. Type II topoisomerases break and join 2 DNA strands simultaneously in an ATP-dependent manner.</text>
</comment>
<comment type="miscellaneous">
    <text evidence="10">Few gyrases are as efficient as E.coli at forming negative supercoils. Not all organisms have 2 type II topoisomerases; in organisms with a single type II topoisomerase this enzyme also has to decatenate newly replicated chromosomes.</text>
</comment>
<evidence type="ECO:0000256" key="6">
    <source>
        <dbReference type="ARBA" id="ARBA00022842"/>
    </source>
</evidence>
<dbReference type="InterPro" id="IPR006171">
    <property type="entry name" value="TOPRIM_dom"/>
</dbReference>
<dbReference type="PROSITE" id="PS00177">
    <property type="entry name" value="TOPOISOMERASE_II"/>
    <property type="match status" value="1"/>
</dbReference>
<feature type="site" description="Interaction with DNA" evidence="10">
    <location>
        <position position="453"/>
    </location>
</feature>
<protein>
    <recommendedName>
        <fullName evidence="10">DNA gyrase subunit B</fullName>
        <ecNumber evidence="10">5.6.2.2</ecNumber>
    </recommendedName>
</protein>
<dbReference type="InterPro" id="IPR000565">
    <property type="entry name" value="Topo_IIA_B"/>
</dbReference>
<reference evidence="12 13" key="1">
    <citation type="journal article" date="2019" name="Int. J. Syst. Evol. Microbiol.">
        <title>The Global Catalogue of Microorganisms (GCM) 10K type strain sequencing project: providing services to taxonomists for standard genome sequencing and annotation.</title>
        <authorList>
            <consortium name="The Broad Institute Genomics Platform"/>
            <consortium name="The Broad Institute Genome Sequencing Center for Infectious Disease"/>
            <person name="Wu L."/>
            <person name="Ma J."/>
        </authorList>
    </citation>
    <scope>NUCLEOTIDE SEQUENCE [LARGE SCALE GENOMIC DNA]</scope>
    <source>
        <strain evidence="12 13">GX21</strain>
    </source>
</reference>
<gene>
    <name evidence="10 12" type="primary">gyrB</name>
    <name evidence="12" type="ORF">ACFQKE_10050</name>
</gene>
<feature type="binding site" evidence="10">
    <location>
        <position position="501"/>
    </location>
    <ligand>
        <name>Mg(2+)</name>
        <dbReference type="ChEBI" id="CHEBI:18420"/>
        <label>2</label>
    </ligand>
</feature>
<comment type="cofactor">
    <cofactor evidence="10">
        <name>Mg(2+)</name>
        <dbReference type="ChEBI" id="CHEBI:18420"/>
    </cofactor>
    <cofactor evidence="10">
        <name>Mn(2+)</name>
        <dbReference type="ChEBI" id="CHEBI:29035"/>
    </cofactor>
    <cofactor evidence="10">
        <name>Ca(2+)</name>
        <dbReference type="ChEBI" id="CHEBI:29108"/>
    </cofactor>
    <text evidence="10">Binds two Mg(2+) per subunit. The magnesium ions form salt bridges with both the protein and the DNA. Can also accept other divalent metal cations, such as Mn(2+) or Ca(2+).</text>
</comment>
<dbReference type="FunFam" id="3.30.565.10:FF:000002">
    <property type="entry name" value="DNA gyrase subunit B"/>
    <property type="match status" value="1"/>
</dbReference>
<evidence type="ECO:0000256" key="2">
    <source>
        <dbReference type="ARBA" id="ARBA00010708"/>
    </source>
</evidence>
<dbReference type="CDD" id="cd16928">
    <property type="entry name" value="HATPase_GyrB-like"/>
    <property type="match status" value="1"/>
</dbReference>
<dbReference type="Gene3D" id="3.30.230.10">
    <property type="match status" value="1"/>
</dbReference>
<evidence type="ECO:0000256" key="8">
    <source>
        <dbReference type="ARBA" id="ARBA00023125"/>
    </source>
</evidence>
<evidence type="ECO:0000313" key="13">
    <source>
        <dbReference type="Proteomes" id="UP001596434"/>
    </source>
</evidence>
<dbReference type="PANTHER" id="PTHR45866">
    <property type="entry name" value="DNA GYRASE/TOPOISOMERASE SUBUNIT B"/>
    <property type="match status" value="1"/>
</dbReference>
<dbReference type="Pfam" id="PF02518">
    <property type="entry name" value="HATPase_c"/>
    <property type="match status" value="1"/>
</dbReference>
<comment type="caution">
    <text evidence="12">The sequence shown here is derived from an EMBL/GenBank/DDBJ whole genome shotgun (WGS) entry which is preliminary data.</text>
</comment>
<dbReference type="PRINTS" id="PR00418">
    <property type="entry name" value="TPI2FAMILY"/>
</dbReference>
<evidence type="ECO:0000256" key="7">
    <source>
        <dbReference type="ARBA" id="ARBA00023029"/>
    </source>
</evidence>
<dbReference type="InterPro" id="IPR013759">
    <property type="entry name" value="Topo_IIA_B_C"/>
</dbReference>
<keyword evidence="8" id="KW-0238">DNA-binding</keyword>
<dbReference type="InterPro" id="IPR013506">
    <property type="entry name" value="Topo_IIA_bsu_dom2"/>
</dbReference>
<dbReference type="GO" id="GO:0006261">
    <property type="term" value="P:DNA-templated DNA replication"/>
    <property type="evidence" value="ECO:0007669"/>
    <property type="project" value="UniProtKB-UniRule"/>
</dbReference>
<dbReference type="InterPro" id="IPR002288">
    <property type="entry name" value="DNA_gyrase_B_C"/>
</dbReference>
<dbReference type="GO" id="GO:0003677">
    <property type="term" value="F:DNA binding"/>
    <property type="evidence" value="ECO:0007669"/>
    <property type="project" value="UniProtKB-KW"/>
</dbReference>
<dbReference type="InterPro" id="IPR036890">
    <property type="entry name" value="HATPase_C_sf"/>
</dbReference>
<dbReference type="Pfam" id="PF00986">
    <property type="entry name" value="DNA_gyraseB_C"/>
    <property type="match status" value="1"/>
</dbReference>
<dbReference type="InterPro" id="IPR034160">
    <property type="entry name" value="TOPRIM_GyrB"/>
</dbReference>
<feature type="domain" description="Toprim" evidence="11">
    <location>
        <begin position="422"/>
        <end position="536"/>
    </location>
</feature>
<keyword evidence="13" id="KW-1185">Reference proteome</keyword>
<feature type="binding site" evidence="10">
    <location>
        <position position="428"/>
    </location>
    <ligand>
        <name>Mg(2+)</name>
        <dbReference type="ChEBI" id="CHEBI:18420"/>
        <label>1</label>
        <note>catalytic</note>
    </ligand>
</feature>
<dbReference type="SUPFAM" id="SSF56719">
    <property type="entry name" value="Type II DNA topoisomerase"/>
    <property type="match status" value="1"/>
</dbReference>
<dbReference type="NCBIfam" id="TIGR01059">
    <property type="entry name" value="gyrB"/>
    <property type="match status" value="1"/>
</dbReference>
<dbReference type="PRINTS" id="PR01159">
    <property type="entry name" value="DNAGYRASEB"/>
</dbReference>
<dbReference type="AlphaFoldDB" id="A0ABD5ZY96"/>
<proteinExistence type="inferred from homology"/>
<dbReference type="SUPFAM" id="SSF55874">
    <property type="entry name" value="ATPase domain of HSP90 chaperone/DNA topoisomerase II/histidine kinase"/>
    <property type="match status" value="1"/>
</dbReference>
<keyword evidence="6 10" id="KW-0460">Magnesium</keyword>
<dbReference type="NCBIfam" id="NF011501">
    <property type="entry name" value="PRK14939.1"/>
    <property type="match status" value="1"/>
</dbReference>
<keyword evidence="3 10" id="KW-0479">Metal-binding</keyword>
<dbReference type="InterPro" id="IPR018522">
    <property type="entry name" value="TopoIIA_CS"/>
</dbReference>
<feature type="binding site" evidence="10">
    <location>
        <position position="501"/>
    </location>
    <ligand>
        <name>Mg(2+)</name>
        <dbReference type="ChEBI" id="CHEBI:18420"/>
        <label>1</label>
        <note>catalytic</note>
    </ligand>
</feature>
<dbReference type="Pfam" id="PF00204">
    <property type="entry name" value="DNA_gyraseB"/>
    <property type="match status" value="1"/>
</dbReference>
<evidence type="ECO:0000256" key="5">
    <source>
        <dbReference type="ARBA" id="ARBA00022840"/>
    </source>
</evidence>
<evidence type="ECO:0000256" key="10">
    <source>
        <dbReference type="HAMAP-Rule" id="MF_01898"/>
    </source>
</evidence>
<evidence type="ECO:0000256" key="1">
    <source>
        <dbReference type="ARBA" id="ARBA00000185"/>
    </source>
</evidence>
<keyword evidence="9 10" id="KW-0413">Isomerase</keyword>
<keyword evidence="4 10" id="KW-0547">Nucleotide-binding</keyword>
<evidence type="ECO:0000259" key="11">
    <source>
        <dbReference type="PROSITE" id="PS50880"/>
    </source>
</evidence>
<dbReference type="InterPro" id="IPR011557">
    <property type="entry name" value="GyrB"/>
</dbReference>
<dbReference type="NCBIfam" id="NF004189">
    <property type="entry name" value="PRK05644.1"/>
    <property type="match status" value="1"/>
</dbReference>
<dbReference type="GO" id="GO:0006265">
    <property type="term" value="P:DNA topological change"/>
    <property type="evidence" value="ECO:0007669"/>
    <property type="project" value="UniProtKB-UniRule"/>
</dbReference>
<dbReference type="InterPro" id="IPR020568">
    <property type="entry name" value="Ribosomal_Su5_D2-typ_SF"/>
</dbReference>
<name>A0ABD5ZY96_9EURY</name>
<dbReference type="InterPro" id="IPR013760">
    <property type="entry name" value="Topo_IIA-like_dom_sf"/>
</dbReference>
<dbReference type="SUPFAM" id="SSF54211">
    <property type="entry name" value="Ribosomal protein S5 domain 2-like"/>
    <property type="match status" value="1"/>
</dbReference>
<evidence type="ECO:0000256" key="3">
    <source>
        <dbReference type="ARBA" id="ARBA00022723"/>
    </source>
</evidence>
<keyword evidence="7 10" id="KW-0799">Topoisomerase</keyword>
<evidence type="ECO:0000313" key="12">
    <source>
        <dbReference type="EMBL" id="MFC7255628.1"/>
    </source>
</evidence>
<dbReference type="Gene3D" id="3.30.565.10">
    <property type="entry name" value="Histidine kinase-like ATPase, C-terminal domain"/>
    <property type="match status" value="1"/>
</dbReference>
<dbReference type="GO" id="GO:0005524">
    <property type="term" value="F:ATP binding"/>
    <property type="evidence" value="ECO:0007669"/>
    <property type="project" value="UniProtKB-UniRule"/>
</dbReference>
<dbReference type="GeneID" id="96953994"/>
<feature type="site" description="Interaction with DNA" evidence="10">
    <location>
        <position position="456"/>
    </location>
</feature>
<dbReference type="GO" id="GO:0005737">
    <property type="term" value="C:cytoplasm"/>
    <property type="evidence" value="ECO:0007669"/>
    <property type="project" value="UniProtKB-SubCell"/>
</dbReference>
<dbReference type="CDD" id="cd00822">
    <property type="entry name" value="TopoII_Trans_DNA_gyrase"/>
    <property type="match status" value="1"/>
</dbReference>
<dbReference type="SMART" id="SM00433">
    <property type="entry name" value="TOP2c"/>
    <property type="match status" value="1"/>
</dbReference>
<comment type="subunit">
    <text evidence="10">Heterotetramer, composed of two GyrA and two GyrB chains. In the heterotetramer, GyrA contains the active site tyrosine that forms a transient covalent intermediate with DNA, while GyrB binds cofactors and catalyzes ATP hydrolysis.</text>
</comment>
<evidence type="ECO:0000256" key="9">
    <source>
        <dbReference type="ARBA" id="ARBA00023235"/>
    </source>
</evidence>
<keyword evidence="10" id="KW-0963">Cytoplasm</keyword>
<dbReference type="Gene3D" id="3.40.50.670">
    <property type="match status" value="1"/>
</dbReference>
<dbReference type="Proteomes" id="UP001596434">
    <property type="component" value="Unassembled WGS sequence"/>
</dbReference>
<dbReference type="EMBL" id="JBHTAT010000001">
    <property type="protein sequence ID" value="MFC7255628.1"/>
    <property type="molecule type" value="Genomic_DNA"/>
</dbReference>
<keyword evidence="5 10" id="KW-0067">ATP-binding</keyword>
<dbReference type="GO" id="GO:0046872">
    <property type="term" value="F:metal ion binding"/>
    <property type="evidence" value="ECO:0007669"/>
    <property type="project" value="UniProtKB-KW"/>
</dbReference>
<feature type="binding site" evidence="10">
    <location>
        <position position="503"/>
    </location>
    <ligand>
        <name>Mg(2+)</name>
        <dbReference type="ChEBI" id="CHEBI:18420"/>
        <label>2</label>
    </ligand>
</feature>
<evidence type="ECO:0000256" key="4">
    <source>
        <dbReference type="ARBA" id="ARBA00022741"/>
    </source>
</evidence>
<accession>A0ABD5ZY96</accession>